<proteinExistence type="inferred from homology"/>
<dbReference type="SUPFAM" id="SSF48435">
    <property type="entry name" value="Bacterial muramidases"/>
    <property type="match status" value="1"/>
</dbReference>
<evidence type="ECO:0000256" key="2">
    <source>
        <dbReference type="ARBA" id="ARBA00022729"/>
    </source>
</evidence>
<accession>A0A1G6BUU6</accession>
<reference evidence="6" key="1">
    <citation type="submission" date="2016-10" db="EMBL/GenBank/DDBJ databases">
        <authorList>
            <person name="Varghese N."/>
            <person name="Submissions S."/>
        </authorList>
    </citation>
    <scope>NUCLEOTIDE SEQUENCE [LARGE SCALE GENOMIC DNA]</scope>
    <source>
        <strain evidence="6">CGMCC 1.10824</strain>
    </source>
</reference>
<dbReference type="GO" id="GO:0004553">
    <property type="term" value="F:hydrolase activity, hydrolyzing O-glycosyl compounds"/>
    <property type="evidence" value="ECO:0007669"/>
    <property type="project" value="InterPro"/>
</dbReference>
<dbReference type="RefSeq" id="WP_092592272.1">
    <property type="nucleotide sequence ID" value="NZ_FMXN01000004.1"/>
</dbReference>
<dbReference type="InterPro" id="IPR008939">
    <property type="entry name" value="Lytic_TGlycosylase_superhlx_U"/>
</dbReference>
<organism evidence="5 6">
    <name type="scientific">Pseudidiomarina indica</name>
    <dbReference type="NCBI Taxonomy" id="1159017"/>
    <lineage>
        <taxon>Bacteria</taxon>
        <taxon>Pseudomonadati</taxon>
        <taxon>Pseudomonadota</taxon>
        <taxon>Gammaproteobacteria</taxon>
        <taxon>Alteromonadales</taxon>
        <taxon>Idiomarinaceae</taxon>
        <taxon>Pseudidiomarina</taxon>
    </lineage>
</organism>
<dbReference type="GO" id="GO:0042597">
    <property type="term" value="C:periplasmic space"/>
    <property type="evidence" value="ECO:0007669"/>
    <property type="project" value="InterPro"/>
</dbReference>
<sequence>MTQWFQSLHRVVIYTLLGVALTAAPKVLAEPSQTTTQLEQQRELFLQAETALTRRQLNEFENYYKQLGDYPLRPYLEAQYLRERARLDEVDRVYQFLAEHELSPLVRTVRQSWLGRFMRRQDYDAFLQLYRLNPGNGGTYQQQCFAVTAQLALYPERRDATLRLVNDIWLTGESLPKACDPLLKEWEEAGLRSTDLIWQRVVLAGDGGRHTLIPYLQRLLPDNMQYLAEHFHRVRRNPGQIGQFKYLHGDFPEHEAQIVTYGFGRMIWREPERALRRWHQLPEHIQLTPEQDLKIRQTFAVALSAKGMSQAREWLAQLAPHEHTDVTLHWQLAQWLRDQDWAAMLAFVPQLSVEQQQSGQWQYWYARALAATQQPEAGQAVLQPLAEQRSYYGFLAAAHLQQPLSLSDTPLQVTPETLHRVRQLPGVQRAYELLQLERTLDARREWNALLEHSAATDQRALARIAHEWGWHDQSIYTLGLLQEFDAVEERFPMAFLDLHERFADAAQIDVNWALAVSRRESAFRVDAYSHAGAYGLMQLLPSTAKLVERADVSAHELYQPARNIRLGTRYLANLQRRLDGNWILATAAYNAGIYRVVDWLPAEGMEADRWIELIPYAETRNYVKQVLMYQQVYRALRDQEQQPQLFAELVPMRVSKAQYQR</sequence>
<comment type="similarity">
    <text evidence="1">Belongs to the transglycosylase Slt family.</text>
</comment>
<evidence type="ECO:0000259" key="4">
    <source>
        <dbReference type="Pfam" id="PF14718"/>
    </source>
</evidence>
<dbReference type="PANTHER" id="PTHR37423">
    <property type="entry name" value="SOLUBLE LYTIC MUREIN TRANSGLYCOSYLASE-RELATED"/>
    <property type="match status" value="1"/>
</dbReference>
<evidence type="ECO:0000313" key="6">
    <source>
        <dbReference type="Proteomes" id="UP000199626"/>
    </source>
</evidence>
<dbReference type="Proteomes" id="UP000199626">
    <property type="component" value="Unassembled WGS sequence"/>
</dbReference>
<dbReference type="AlphaFoldDB" id="A0A1G6BUU6"/>
<dbReference type="PANTHER" id="PTHR37423:SF5">
    <property type="entry name" value="SOLUBLE LYTIC MUREIN TRANSGLYCOSYLASE"/>
    <property type="match status" value="1"/>
</dbReference>
<dbReference type="InterPro" id="IPR012289">
    <property type="entry name" value="Lytic_TGlycosylase_superhlx_L"/>
</dbReference>
<dbReference type="OrthoDB" id="92254at2"/>
<feature type="domain" description="Transglycosylase SLT" evidence="3">
    <location>
        <begin position="503"/>
        <end position="604"/>
    </location>
</feature>
<evidence type="ECO:0000256" key="1">
    <source>
        <dbReference type="ARBA" id="ARBA00007734"/>
    </source>
</evidence>
<evidence type="ECO:0000313" key="5">
    <source>
        <dbReference type="EMBL" id="SDB24372.1"/>
    </source>
</evidence>
<dbReference type="Gene3D" id="1.25.20.10">
    <property type="entry name" value="Bacterial muramidases"/>
    <property type="match status" value="1"/>
</dbReference>
<dbReference type="Gene3D" id="1.10.530.10">
    <property type="match status" value="1"/>
</dbReference>
<dbReference type="STRING" id="1159017.SAMN02927930_00941"/>
<dbReference type="Pfam" id="PF01464">
    <property type="entry name" value="SLT"/>
    <property type="match status" value="1"/>
</dbReference>
<dbReference type="InterPro" id="IPR008258">
    <property type="entry name" value="Transglycosylase_SLT_dom_1"/>
</dbReference>
<name>A0A1G6BUU6_9GAMM</name>
<evidence type="ECO:0000259" key="3">
    <source>
        <dbReference type="Pfam" id="PF01464"/>
    </source>
</evidence>
<dbReference type="EMBL" id="FMXN01000004">
    <property type="protein sequence ID" value="SDB24372.1"/>
    <property type="molecule type" value="Genomic_DNA"/>
</dbReference>
<dbReference type="Gene3D" id="1.10.1240.20">
    <property type="entry name" value="Lytic transglycosylase, superhelical linker domain"/>
    <property type="match status" value="1"/>
</dbReference>
<keyword evidence="2" id="KW-0732">Signal</keyword>
<dbReference type="InterPro" id="IPR037061">
    <property type="entry name" value="Lytic_TGlycoase_superhlx_L_sf"/>
</dbReference>
<gene>
    <name evidence="5" type="ORF">SAMN02927930_00941</name>
</gene>
<keyword evidence="6" id="KW-1185">Reference proteome</keyword>
<dbReference type="Pfam" id="PF14718">
    <property type="entry name" value="SLT_L"/>
    <property type="match status" value="1"/>
</dbReference>
<dbReference type="InterPro" id="IPR023346">
    <property type="entry name" value="Lysozyme-like_dom_sf"/>
</dbReference>
<dbReference type="SUPFAM" id="SSF53955">
    <property type="entry name" value="Lysozyme-like"/>
    <property type="match status" value="1"/>
</dbReference>
<protein>
    <submittedName>
        <fullName evidence="5">Soluble lytic murein transglycosylase</fullName>
    </submittedName>
</protein>
<feature type="domain" description="Lytic transglycosylase superhelical linker" evidence="4">
    <location>
        <begin position="421"/>
        <end position="479"/>
    </location>
</feature>
<dbReference type="CDD" id="cd13401">
    <property type="entry name" value="Slt70-like"/>
    <property type="match status" value="1"/>
</dbReference>